<keyword evidence="3 5" id="KW-0378">Hydrolase</keyword>
<protein>
    <recommendedName>
        <fullName evidence="6">Peptidase S8/S53 domain-containing protein</fullName>
    </recommendedName>
</protein>
<dbReference type="PROSITE" id="PS51892">
    <property type="entry name" value="SUBTILASE"/>
    <property type="match status" value="1"/>
</dbReference>
<sequence>MLHKHLEVIHLLPLMQRTSGRPDVLLGLIDGPVAFLHPVFKSSALRLLGTTSAGPLRESLALLHGTAVASVLAARRDSNAPAICPACTLLVRPIFEAASERLDGVPATTMTILAQAIVECVEAGARLLNLSVGLIQSSASGQQELQEALTYAKEHGALLITAAGNQGSIGGSLLTRHPSTLPVVACDLRGRPLDYSNLGASTGRRGISAPGSALPSIGLSSSPFLLSGTSAAAPLVTGTAALLWSLFPTASTAQLRYAITGAWSSPRVRLVPPLLDAWRAYQILQQIIPSQQLRRFA</sequence>
<comment type="caution">
    <text evidence="7">The sequence shown here is derived from an EMBL/GenBank/DDBJ whole genome shotgun (WGS) entry which is preliminary data.</text>
</comment>
<name>A0A8J3J0C8_9CHLR</name>
<evidence type="ECO:0000256" key="1">
    <source>
        <dbReference type="ARBA" id="ARBA00011073"/>
    </source>
</evidence>
<evidence type="ECO:0000256" key="4">
    <source>
        <dbReference type="ARBA" id="ARBA00022825"/>
    </source>
</evidence>
<feature type="domain" description="Peptidase S8/S53" evidence="6">
    <location>
        <begin position="63"/>
        <end position="260"/>
    </location>
</feature>
<dbReference type="GO" id="GO:0006508">
    <property type="term" value="P:proteolysis"/>
    <property type="evidence" value="ECO:0007669"/>
    <property type="project" value="UniProtKB-KW"/>
</dbReference>
<dbReference type="PROSITE" id="PS00138">
    <property type="entry name" value="SUBTILASE_SER"/>
    <property type="match status" value="1"/>
</dbReference>
<evidence type="ECO:0000256" key="2">
    <source>
        <dbReference type="ARBA" id="ARBA00022670"/>
    </source>
</evidence>
<feature type="active site" description="Charge relay system" evidence="5">
    <location>
        <position position="30"/>
    </location>
</feature>
<comment type="similarity">
    <text evidence="1 5">Belongs to the peptidase S8 family.</text>
</comment>
<feature type="active site" description="Charge relay system" evidence="5">
    <location>
        <position position="230"/>
    </location>
</feature>
<organism evidence="7 8">
    <name type="scientific">Reticulibacter mediterranei</name>
    <dbReference type="NCBI Taxonomy" id="2778369"/>
    <lineage>
        <taxon>Bacteria</taxon>
        <taxon>Bacillati</taxon>
        <taxon>Chloroflexota</taxon>
        <taxon>Ktedonobacteria</taxon>
        <taxon>Ktedonobacterales</taxon>
        <taxon>Reticulibacteraceae</taxon>
        <taxon>Reticulibacter</taxon>
    </lineage>
</organism>
<dbReference type="Proteomes" id="UP000597444">
    <property type="component" value="Unassembled WGS sequence"/>
</dbReference>
<dbReference type="EMBL" id="BNJK01000002">
    <property type="protein sequence ID" value="GHO99286.1"/>
    <property type="molecule type" value="Genomic_DNA"/>
</dbReference>
<evidence type="ECO:0000259" key="6">
    <source>
        <dbReference type="Pfam" id="PF00082"/>
    </source>
</evidence>
<dbReference type="Gene3D" id="3.40.50.200">
    <property type="entry name" value="Peptidase S8/S53 domain"/>
    <property type="match status" value="1"/>
</dbReference>
<dbReference type="AlphaFoldDB" id="A0A8J3J0C8"/>
<keyword evidence="4 5" id="KW-0720">Serine protease</keyword>
<evidence type="ECO:0000313" key="8">
    <source>
        <dbReference type="Proteomes" id="UP000597444"/>
    </source>
</evidence>
<dbReference type="PANTHER" id="PTHR43806:SF11">
    <property type="entry name" value="CEREVISIN-RELATED"/>
    <property type="match status" value="1"/>
</dbReference>
<reference evidence="7" key="1">
    <citation type="submission" date="2020-10" db="EMBL/GenBank/DDBJ databases">
        <title>Taxonomic study of unclassified bacteria belonging to the class Ktedonobacteria.</title>
        <authorList>
            <person name="Yabe S."/>
            <person name="Wang C.M."/>
            <person name="Zheng Y."/>
            <person name="Sakai Y."/>
            <person name="Cavaletti L."/>
            <person name="Monciardini P."/>
            <person name="Donadio S."/>
        </authorList>
    </citation>
    <scope>NUCLEOTIDE SEQUENCE</scope>
    <source>
        <strain evidence="7">ID150040</strain>
    </source>
</reference>
<evidence type="ECO:0000256" key="3">
    <source>
        <dbReference type="ARBA" id="ARBA00022801"/>
    </source>
</evidence>
<dbReference type="PRINTS" id="PR00723">
    <property type="entry name" value="SUBTILISIN"/>
</dbReference>
<dbReference type="InterPro" id="IPR000209">
    <property type="entry name" value="Peptidase_S8/S53_dom"/>
</dbReference>
<evidence type="ECO:0000256" key="5">
    <source>
        <dbReference type="PROSITE-ProRule" id="PRU01240"/>
    </source>
</evidence>
<dbReference type="RefSeq" id="WP_220209934.1">
    <property type="nucleotide sequence ID" value="NZ_BNJK01000002.1"/>
</dbReference>
<dbReference type="PANTHER" id="PTHR43806">
    <property type="entry name" value="PEPTIDASE S8"/>
    <property type="match status" value="1"/>
</dbReference>
<feature type="active site" description="Charge relay system" evidence="5">
    <location>
        <position position="64"/>
    </location>
</feature>
<dbReference type="InterPro" id="IPR015500">
    <property type="entry name" value="Peptidase_S8_subtilisin-rel"/>
</dbReference>
<keyword evidence="2 5" id="KW-0645">Protease</keyword>
<dbReference type="GO" id="GO:0004252">
    <property type="term" value="F:serine-type endopeptidase activity"/>
    <property type="evidence" value="ECO:0007669"/>
    <property type="project" value="UniProtKB-UniRule"/>
</dbReference>
<evidence type="ECO:0000313" key="7">
    <source>
        <dbReference type="EMBL" id="GHO99286.1"/>
    </source>
</evidence>
<proteinExistence type="inferred from homology"/>
<dbReference type="InterPro" id="IPR036852">
    <property type="entry name" value="Peptidase_S8/S53_dom_sf"/>
</dbReference>
<dbReference type="InterPro" id="IPR023828">
    <property type="entry name" value="Peptidase_S8_Ser-AS"/>
</dbReference>
<dbReference type="InterPro" id="IPR050131">
    <property type="entry name" value="Peptidase_S8_subtilisin-like"/>
</dbReference>
<accession>A0A8J3J0C8</accession>
<dbReference type="SUPFAM" id="SSF52743">
    <property type="entry name" value="Subtilisin-like"/>
    <property type="match status" value="1"/>
</dbReference>
<dbReference type="Pfam" id="PF00082">
    <property type="entry name" value="Peptidase_S8"/>
    <property type="match status" value="1"/>
</dbReference>
<gene>
    <name evidence="7" type="ORF">KSF_093340</name>
</gene>
<keyword evidence="8" id="KW-1185">Reference proteome</keyword>